<dbReference type="EMBL" id="FOJU01000001">
    <property type="protein sequence ID" value="SFA79253.1"/>
    <property type="molecule type" value="Genomic_DNA"/>
</dbReference>
<evidence type="ECO:0000313" key="2">
    <source>
        <dbReference type="EMBL" id="SFA79253.1"/>
    </source>
</evidence>
<accession>A0A1I0VTG7</accession>
<evidence type="ECO:0000313" key="3">
    <source>
        <dbReference type="Proteomes" id="UP000198796"/>
    </source>
</evidence>
<organism evidence="2 3">
    <name type="scientific">Poseidonocella pacifica</name>
    <dbReference type="NCBI Taxonomy" id="871651"/>
    <lineage>
        <taxon>Bacteria</taxon>
        <taxon>Pseudomonadati</taxon>
        <taxon>Pseudomonadota</taxon>
        <taxon>Alphaproteobacteria</taxon>
        <taxon>Rhodobacterales</taxon>
        <taxon>Roseobacteraceae</taxon>
        <taxon>Poseidonocella</taxon>
    </lineage>
</organism>
<dbReference type="STRING" id="871651.SAMN05421688_0931"/>
<evidence type="ECO:0000256" key="1">
    <source>
        <dbReference type="SAM" id="Phobius"/>
    </source>
</evidence>
<keyword evidence="1" id="KW-1133">Transmembrane helix</keyword>
<protein>
    <submittedName>
        <fullName evidence="2">Uncharacterized protein</fullName>
    </submittedName>
</protein>
<keyword evidence="1" id="KW-0812">Transmembrane</keyword>
<keyword evidence="3" id="KW-1185">Reference proteome</keyword>
<dbReference type="AlphaFoldDB" id="A0A1I0VTG7"/>
<dbReference type="Proteomes" id="UP000198796">
    <property type="component" value="Unassembled WGS sequence"/>
</dbReference>
<feature type="transmembrane region" description="Helical" evidence="1">
    <location>
        <begin position="20"/>
        <end position="38"/>
    </location>
</feature>
<keyword evidence="1" id="KW-0472">Membrane</keyword>
<proteinExistence type="predicted"/>
<sequence>MISELRRILSNNRGALAEDMLGGAALCVMLLCGLWISAPF</sequence>
<dbReference type="RefSeq" id="WP_281247929.1">
    <property type="nucleotide sequence ID" value="NZ_FOJU01000001.1"/>
</dbReference>
<name>A0A1I0VTG7_9RHOB</name>
<reference evidence="2 3" key="1">
    <citation type="submission" date="2016-10" db="EMBL/GenBank/DDBJ databases">
        <authorList>
            <person name="de Groot N.N."/>
        </authorList>
    </citation>
    <scope>NUCLEOTIDE SEQUENCE [LARGE SCALE GENOMIC DNA]</scope>
    <source>
        <strain evidence="2 3">DSM 29316</strain>
    </source>
</reference>
<gene>
    <name evidence="2" type="ORF">SAMN05421688_0931</name>
</gene>